<dbReference type="AlphaFoldDB" id="A0A9X3DYF9"/>
<keyword evidence="2" id="KW-1185">Reference proteome</keyword>
<sequence>MQRTAKYIEELSGQLSQLAQQHGLQDLAYLLKLASEEARANVERAAEGLPSASGETRG</sequence>
<organism evidence="1 2">
    <name type="scientific">Kaistia nematophila</name>
    <dbReference type="NCBI Taxonomy" id="2994654"/>
    <lineage>
        <taxon>Bacteria</taxon>
        <taxon>Pseudomonadati</taxon>
        <taxon>Pseudomonadota</taxon>
        <taxon>Alphaproteobacteria</taxon>
        <taxon>Hyphomicrobiales</taxon>
        <taxon>Kaistiaceae</taxon>
        <taxon>Kaistia</taxon>
    </lineage>
</organism>
<proteinExistence type="predicted"/>
<dbReference type="EMBL" id="JAPKNK010000001">
    <property type="protein sequence ID" value="MCX5567944.1"/>
    <property type="molecule type" value="Genomic_DNA"/>
</dbReference>
<protein>
    <submittedName>
        <fullName evidence="1">Uncharacterized protein</fullName>
    </submittedName>
</protein>
<evidence type="ECO:0000313" key="2">
    <source>
        <dbReference type="Proteomes" id="UP001144805"/>
    </source>
</evidence>
<accession>A0A9X3DYF9</accession>
<evidence type="ECO:0000313" key="1">
    <source>
        <dbReference type="EMBL" id="MCX5567944.1"/>
    </source>
</evidence>
<name>A0A9X3DYF9_9HYPH</name>
<dbReference type="Proteomes" id="UP001144805">
    <property type="component" value="Unassembled WGS sequence"/>
</dbReference>
<gene>
    <name evidence="1" type="ORF">OSH07_01920</name>
</gene>
<comment type="caution">
    <text evidence="1">The sequence shown here is derived from an EMBL/GenBank/DDBJ whole genome shotgun (WGS) entry which is preliminary data.</text>
</comment>
<dbReference type="RefSeq" id="WP_266336908.1">
    <property type="nucleotide sequence ID" value="NZ_JAPKNK010000001.1"/>
</dbReference>
<reference evidence="1" key="1">
    <citation type="submission" date="2022-11" db="EMBL/GenBank/DDBJ databases">
        <title>Biodiversity and phylogenetic relationships of bacteria.</title>
        <authorList>
            <person name="Machado R.A.R."/>
            <person name="Bhat A."/>
            <person name="Loulou A."/>
            <person name="Kallel S."/>
        </authorList>
    </citation>
    <scope>NUCLEOTIDE SEQUENCE</scope>
    <source>
        <strain evidence="1">K-TC2</strain>
    </source>
</reference>